<evidence type="ECO:0000259" key="2">
    <source>
        <dbReference type="Pfam" id="PF10056"/>
    </source>
</evidence>
<evidence type="ECO:0000256" key="1">
    <source>
        <dbReference type="SAM" id="MobiDB-lite"/>
    </source>
</evidence>
<proteinExistence type="predicted"/>
<feature type="domain" description="DUF2293" evidence="2">
    <location>
        <begin position="162"/>
        <end position="245"/>
    </location>
</feature>
<dbReference type="EMBL" id="JAPEVA010000007">
    <property type="protein sequence ID" value="KAJ4410896.1"/>
    <property type="molecule type" value="Genomic_DNA"/>
</dbReference>
<feature type="region of interest" description="Disordered" evidence="1">
    <location>
        <begin position="248"/>
        <end position="365"/>
    </location>
</feature>
<feature type="compositionally biased region" description="Polar residues" evidence="1">
    <location>
        <begin position="336"/>
        <end position="345"/>
    </location>
</feature>
<name>A0A9W9DAS8_9PLEO</name>
<protein>
    <recommendedName>
        <fullName evidence="2">DUF2293 domain-containing protein</fullName>
    </recommendedName>
</protein>
<dbReference type="Proteomes" id="UP001140510">
    <property type="component" value="Unassembled WGS sequence"/>
</dbReference>
<organism evidence="3 4">
    <name type="scientific">Didymella pomorum</name>
    <dbReference type="NCBI Taxonomy" id="749634"/>
    <lineage>
        <taxon>Eukaryota</taxon>
        <taxon>Fungi</taxon>
        <taxon>Dikarya</taxon>
        <taxon>Ascomycota</taxon>
        <taxon>Pezizomycotina</taxon>
        <taxon>Dothideomycetes</taxon>
        <taxon>Pleosporomycetidae</taxon>
        <taxon>Pleosporales</taxon>
        <taxon>Pleosporineae</taxon>
        <taxon>Didymellaceae</taxon>
        <taxon>Didymella</taxon>
    </lineage>
</organism>
<dbReference type="PANTHER" id="PTHR38113">
    <property type="match status" value="1"/>
</dbReference>
<evidence type="ECO:0000313" key="3">
    <source>
        <dbReference type="EMBL" id="KAJ4410896.1"/>
    </source>
</evidence>
<gene>
    <name evidence="3" type="ORF">N0V91_001825</name>
</gene>
<feature type="compositionally biased region" description="Acidic residues" evidence="1">
    <location>
        <begin position="264"/>
        <end position="276"/>
    </location>
</feature>
<comment type="caution">
    <text evidence="3">The sequence shown here is derived from an EMBL/GenBank/DDBJ whole genome shotgun (WGS) entry which is preliminary data.</text>
</comment>
<dbReference type="InterPro" id="IPR018744">
    <property type="entry name" value="DUF2293"/>
</dbReference>
<reference evidence="3" key="1">
    <citation type="submission" date="2022-10" db="EMBL/GenBank/DDBJ databases">
        <title>Tapping the CABI collections for fungal endophytes: first genome assemblies for Collariella, Neodidymelliopsis, Ascochyta clinopodiicola, Didymella pomorum, Didymosphaeria variabile, Neocosmospora piperis and Neocucurbitaria cava.</title>
        <authorList>
            <person name="Hill R."/>
        </authorList>
    </citation>
    <scope>NUCLEOTIDE SEQUENCE</scope>
    <source>
        <strain evidence="3">IMI 355091</strain>
    </source>
</reference>
<accession>A0A9W9DAS8</accession>
<dbReference type="AlphaFoldDB" id="A0A9W9DAS8"/>
<sequence length="365" mass="41758">MAIEKSRAAVKKKKPYKIVLEAVTQEKKKLHSILTYAANAPKGFGFVPAGHPEITEWCKEQCRQRNLDVHVVSAKPKNKTHADPEKLSHHVHRIGHHFPLEIIQLACSKFGYKYSEEGGLKKSTAVDRENWMIQQVESYSSRQALHGRPMAKEGSKDHITGAVREMFPKIPEDDLSAIVNHAFEEGTNRVGNAKELPLARRVQLAVVAHIRHMYTNYDKMLKTGSWMEARQKVEHVSLAKLKEWRDETGEQSNEIEDTFREVIVLDDEDEASDGETPDEREQSMEIVSNRVYAQDIQFERYPQHPTVSDLERRRGHGRTIIVHPHPPPSTTRRPQAPQQRSQGMRSSCAYDESFYAAQSRPSNDQ</sequence>
<evidence type="ECO:0000313" key="4">
    <source>
        <dbReference type="Proteomes" id="UP001140510"/>
    </source>
</evidence>
<dbReference type="Pfam" id="PF10056">
    <property type="entry name" value="DUF2293"/>
    <property type="match status" value="1"/>
</dbReference>
<dbReference type="OrthoDB" id="5288828at2759"/>
<dbReference type="PANTHER" id="PTHR38113:SF1">
    <property type="entry name" value="DUF2293 DOMAIN-CONTAINING PROTEIN"/>
    <property type="match status" value="1"/>
</dbReference>
<keyword evidence="4" id="KW-1185">Reference proteome</keyword>